<dbReference type="Proteomes" id="UP000194286">
    <property type="component" value="Unassembled WGS sequence"/>
</dbReference>
<organism evidence="3 6">
    <name type="scientific">Limosilactobacillus reuteri</name>
    <name type="common">Lactobacillus reuteri</name>
    <dbReference type="NCBI Taxonomy" id="1598"/>
    <lineage>
        <taxon>Bacteria</taxon>
        <taxon>Bacillati</taxon>
        <taxon>Bacillota</taxon>
        <taxon>Bacilli</taxon>
        <taxon>Lactobacillales</taxon>
        <taxon>Lactobacillaceae</taxon>
        <taxon>Limosilactobacillus</taxon>
    </lineage>
</organism>
<protein>
    <submittedName>
        <fullName evidence="3">Uncharacterized protein</fullName>
    </submittedName>
</protein>
<dbReference type="EMBL" id="MIMU01000084">
    <property type="protein sequence ID" value="OTA85388.1"/>
    <property type="molecule type" value="Genomic_DNA"/>
</dbReference>
<reference evidence="3 6" key="1">
    <citation type="submission" date="2016-09" db="EMBL/GenBank/DDBJ databases">
        <title>Lactobacillus reuteri KLR3005, genome sequencing and assembly.</title>
        <authorList>
            <person name="Lee J.-Y."/>
            <person name="Kim E.B."/>
            <person name="Choi Y.-J."/>
        </authorList>
    </citation>
    <scope>NUCLEOTIDE SEQUENCE [LARGE SCALE GENOMIC DNA]</scope>
    <source>
        <strain evidence="3 6">KLR3005</strain>
    </source>
</reference>
<evidence type="ECO:0000256" key="2">
    <source>
        <dbReference type="SAM" id="Phobius"/>
    </source>
</evidence>
<reference evidence="4 5" key="2">
    <citation type="submission" date="2016-09" db="EMBL/GenBank/DDBJ databases">
        <title>Lactobacillus reuteri KLR3006, genome sequencing and assembly.</title>
        <authorList>
            <person name="Lee J.-Y."/>
            <person name="Kim E.B."/>
            <person name="Choi Y.-J."/>
        </authorList>
    </citation>
    <scope>NUCLEOTIDE SEQUENCE [LARGE SCALE GENOMIC DNA]</scope>
    <source>
        <strain evidence="4 5">KLR3006</strain>
    </source>
</reference>
<keyword evidence="2" id="KW-0812">Transmembrane</keyword>
<feature type="transmembrane region" description="Helical" evidence="2">
    <location>
        <begin position="17"/>
        <end position="35"/>
    </location>
</feature>
<keyword evidence="2" id="KW-1133">Transmembrane helix</keyword>
<evidence type="ECO:0000313" key="5">
    <source>
        <dbReference type="Proteomes" id="UP000194219"/>
    </source>
</evidence>
<feature type="coiled-coil region" evidence="1">
    <location>
        <begin position="71"/>
        <end position="98"/>
    </location>
</feature>
<keyword evidence="2" id="KW-0472">Membrane</keyword>
<name>A0A1Y2UQE7_LIMRT</name>
<gene>
    <name evidence="3" type="ORF">BHL82_00270</name>
    <name evidence="4" type="ORF">BHL83_10845</name>
</gene>
<evidence type="ECO:0000313" key="4">
    <source>
        <dbReference type="EMBL" id="OTA92203.1"/>
    </source>
</evidence>
<accession>A0A1Y2UQE7</accession>
<dbReference type="Proteomes" id="UP000194219">
    <property type="component" value="Unassembled WGS sequence"/>
</dbReference>
<evidence type="ECO:0000256" key="1">
    <source>
        <dbReference type="SAM" id="Coils"/>
    </source>
</evidence>
<evidence type="ECO:0000313" key="3">
    <source>
        <dbReference type="EMBL" id="OTA85388.1"/>
    </source>
</evidence>
<proteinExistence type="predicted"/>
<dbReference type="AlphaFoldDB" id="A0A1Y2UQE7"/>
<comment type="caution">
    <text evidence="3">The sequence shown here is derived from an EMBL/GenBank/DDBJ whole genome shotgun (WGS) entry which is preliminary data.</text>
</comment>
<sequence length="101" mass="11983">MHILTLHSFLSLGWDEWASIVAILTAIVIIARSLIKKTKYDIFEPINRRLDKFNENVDFLINWQDKANTRLEKGAEKFVKHEEQLKDHERRITNLERGSHK</sequence>
<dbReference type="RefSeq" id="WP_086135906.1">
    <property type="nucleotide sequence ID" value="NZ_MIMU01000084.1"/>
</dbReference>
<dbReference type="EMBL" id="MIMV01000038">
    <property type="protein sequence ID" value="OTA92203.1"/>
    <property type="molecule type" value="Genomic_DNA"/>
</dbReference>
<evidence type="ECO:0000313" key="6">
    <source>
        <dbReference type="Proteomes" id="UP000194286"/>
    </source>
</evidence>
<keyword evidence="1" id="KW-0175">Coiled coil</keyword>